<dbReference type="InterPro" id="IPR013083">
    <property type="entry name" value="Znf_RING/FYVE/PHD"/>
</dbReference>
<comment type="caution">
    <text evidence="5">The sequence shown here is derived from an EMBL/GenBank/DDBJ whole genome shotgun (WGS) entry which is preliminary data.</text>
</comment>
<feature type="compositionally biased region" description="Basic and acidic residues" evidence="3">
    <location>
        <begin position="129"/>
        <end position="160"/>
    </location>
</feature>
<keyword evidence="1" id="KW-0479">Metal-binding</keyword>
<dbReference type="GO" id="GO:0008270">
    <property type="term" value="F:zinc ion binding"/>
    <property type="evidence" value="ECO:0007669"/>
    <property type="project" value="UniProtKB-KW"/>
</dbReference>
<protein>
    <recommendedName>
        <fullName evidence="4">RING-type domain-containing protein</fullName>
    </recommendedName>
</protein>
<organism evidence="5 6">
    <name type="scientific">Euplotes crassus</name>
    <dbReference type="NCBI Taxonomy" id="5936"/>
    <lineage>
        <taxon>Eukaryota</taxon>
        <taxon>Sar</taxon>
        <taxon>Alveolata</taxon>
        <taxon>Ciliophora</taxon>
        <taxon>Intramacronucleata</taxon>
        <taxon>Spirotrichea</taxon>
        <taxon>Hypotrichia</taxon>
        <taxon>Euplotida</taxon>
        <taxon>Euplotidae</taxon>
        <taxon>Moneuplotes</taxon>
    </lineage>
</organism>
<evidence type="ECO:0000259" key="4">
    <source>
        <dbReference type="PROSITE" id="PS50089"/>
    </source>
</evidence>
<dbReference type="EMBL" id="CAMPGE010003642">
    <property type="protein sequence ID" value="CAI2362484.1"/>
    <property type="molecule type" value="Genomic_DNA"/>
</dbReference>
<dbReference type="InterPro" id="IPR001841">
    <property type="entry name" value="Znf_RING"/>
</dbReference>
<proteinExistence type="predicted"/>
<feature type="region of interest" description="Disordered" evidence="3">
    <location>
        <begin position="129"/>
        <end position="235"/>
    </location>
</feature>
<dbReference type="Gene3D" id="3.30.40.10">
    <property type="entry name" value="Zinc/RING finger domain, C3HC4 (zinc finger)"/>
    <property type="match status" value="1"/>
</dbReference>
<name>A0AAD1U922_EUPCR</name>
<keyword evidence="1" id="KW-0863">Zinc-finger</keyword>
<evidence type="ECO:0000256" key="3">
    <source>
        <dbReference type="SAM" id="MobiDB-lite"/>
    </source>
</evidence>
<dbReference type="PROSITE" id="PS50089">
    <property type="entry name" value="ZF_RING_2"/>
    <property type="match status" value="1"/>
</dbReference>
<gene>
    <name evidence="5" type="ORF">ECRASSUSDP1_LOCUS3807</name>
</gene>
<evidence type="ECO:0000256" key="1">
    <source>
        <dbReference type="PROSITE-ProRule" id="PRU00175"/>
    </source>
</evidence>
<feature type="region of interest" description="Disordered" evidence="3">
    <location>
        <begin position="1"/>
        <end position="27"/>
    </location>
</feature>
<evidence type="ECO:0000256" key="2">
    <source>
        <dbReference type="SAM" id="Coils"/>
    </source>
</evidence>
<dbReference type="Proteomes" id="UP001295684">
    <property type="component" value="Unassembled WGS sequence"/>
</dbReference>
<dbReference type="CDD" id="cd16448">
    <property type="entry name" value="RING-H2"/>
    <property type="match status" value="1"/>
</dbReference>
<keyword evidence="2" id="KW-0175">Coiled coil</keyword>
<keyword evidence="1" id="KW-0862">Zinc</keyword>
<feature type="region of interest" description="Disordered" evidence="3">
    <location>
        <begin position="75"/>
        <end position="107"/>
    </location>
</feature>
<keyword evidence="6" id="KW-1185">Reference proteome</keyword>
<dbReference type="Pfam" id="PF13639">
    <property type="entry name" value="zf-RING_2"/>
    <property type="match status" value="1"/>
</dbReference>
<accession>A0AAD1U922</accession>
<dbReference type="SUPFAM" id="SSF57850">
    <property type="entry name" value="RING/U-box"/>
    <property type="match status" value="1"/>
</dbReference>
<feature type="domain" description="RING-type" evidence="4">
    <location>
        <begin position="395"/>
        <end position="442"/>
    </location>
</feature>
<dbReference type="AlphaFoldDB" id="A0AAD1U922"/>
<feature type="coiled-coil region" evidence="2">
    <location>
        <begin position="252"/>
        <end position="281"/>
    </location>
</feature>
<evidence type="ECO:0000313" key="5">
    <source>
        <dbReference type="EMBL" id="CAI2362484.1"/>
    </source>
</evidence>
<evidence type="ECO:0000313" key="6">
    <source>
        <dbReference type="Proteomes" id="UP001295684"/>
    </source>
</evidence>
<reference evidence="5" key="1">
    <citation type="submission" date="2023-07" db="EMBL/GenBank/DDBJ databases">
        <authorList>
            <consortium name="AG Swart"/>
            <person name="Singh M."/>
            <person name="Singh A."/>
            <person name="Seah K."/>
            <person name="Emmerich C."/>
        </authorList>
    </citation>
    <scope>NUCLEOTIDE SEQUENCE</scope>
    <source>
        <strain evidence="5">DP1</strain>
    </source>
</reference>
<sequence>MENRENEFSNEELEIQNEPNFRENSGPLEGFFGVLKGALCGVDQEQIDDEEQSSFDVERQRRQFERQLRRAELRRLTNETEDAKQAKMYNKEHKMLDKQDKKEQRELKLEQKRLKKLEKELLKLEKARLKQQKAEMKAQKKLEKQRLKKLRDKEKLEKKLQKQASKQHKLGRINNVQVDVTGAVSESPIEESKESDNLESSHSSDDESQVDQDMDVSRSDESNEDISDEGRKVDSVRAKSIEAQIQESLSRNKDLAKMLKLAQDLNKEEKRKKRLENLNKQKKPVLTPHEKLISDFLKSQIKFRKMVCSKKDLDKCNLDEDRKQLIIGIRESLGKVSNDKVKENRKKGLELIAKIDNQKLFVYTSKKIGPEEDAWKGHAPAEEPQTHFRVDDTTCTLCLDQFLPDDVLRSINTCGHVFHAECFEEHVLYCGRYRDCTCPNCRGAIM</sequence>